<dbReference type="Gene3D" id="1.10.10.1320">
    <property type="entry name" value="Anti-sigma factor, zinc-finger domain"/>
    <property type="match status" value="1"/>
</dbReference>
<keyword evidence="3" id="KW-0812">Transmembrane</keyword>
<evidence type="ECO:0000313" key="5">
    <source>
        <dbReference type="EMBL" id="MFI7588500.1"/>
    </source>
</evidence>
<dbReference type="Pfam" id="PF13490">
    <property type="entry name" value="zf-HC2"/>
    <property type="match status" value="1"/>
</dbReference>
<reference evidence="5 6" key="1">
    <citation type="submission" date="2024-10" db="EMBL/GenBank/DDBJ databases">
        <title>The Natural Products Discovery Center: Release of the First 8490 Sequenced Strains for Exploring Actinobacteria Biosynthetic Diversity.</title>
        <authorList>
            <person name="Kalkreuter E."/>
            <person name="Kautsar S.A."/>
            <person name="Yang D."/>
            <person name="Bader C.D."/>
            <person name="Teijaro C.N."/>
            <person name="Fluegel L."/>
            <person name="Davis C.M."/>
            <person name="Simpson J.R."/>
            <person name="Lauterbach L."/>
            <person name="Steele A.D."/>
            <person name="Gui C."/>
            <person name="Meng S."/>
            <person name="Li G."/>
            <person name="Viehrig K."/>
            <person name="Ye F."/>
            <person name="Su P."/>
            <person name="Kiefer A.F."/>
            <person name="Nichols A."/>
            <person name="Cepeda A.J."/>
            <person name="Yan W."/>
            <person name="Fan B."/>
            <person name="Jiang Y."/>
            <person name="Adhikari A."/>
            <person name="Zheng C.-J."/>
            <person name="Schuster L."/>
            <person name="Cowan T.M."/>
            <person name="Smanski M.J."/>
            <person name="Chevrette M.G."/>
            <person name="De Carvalho L.P.S."/>
            <person name="Shen B."/>
        </authorList>
    </citation>
    <scope>NUCLEOTIDE SEQUENCE [LARGE SCALE GENOMIC DNA]</scope>
    <source>
        <strain evidence="5 6">NPDC049639</strain>
    </source>
</reference>
<gene>
    <name evidence="5" type="ORF">ACIB24_15630</name>
</gene>
<keyword evidence="6" id="KW-1185">Reference proteome</keyword>
<dbReference type="InterPro" id="IPR041916">
    <property type="entry name" value="Anti_sigma_zinc_sf"/>
</dbReference>
<feature type="domain" description="Putative zinc-finger" evidence="4">
    <location>
        <begin position="10"/>
        <end position="37"/>
    </location>
</feature>
<dbReference type="Proteomes" id="UP001612915">
    <property type="component" value="Unassembled WGS sequence"/>
</dbReference>
<dbReference type="EMBL" id="JBITLV010000005">
    <property type="protein sequence ID" value="MFI7588500.1"/>
    <property type="molecule type" value="Genomic_DNA"/>
</dbReference>
<keyword evidence="3" id="KW-0472">Membrane</keyword>
<protein>
    <submittedName>
        <fullName evidence="5">Anti-sigma factor family protein</fullName>
    </submittedName>
</protein>
<organism evidence="5 6">
    <name type="scientific">Spongisporangium articulatum</name>
    <dbReference type="NCBI Taxonomy" id="3362603"/>
    <lineage>
        <taxon>Bacteria</taxon>
        <taxon>Bacillati</taxon>
        <taxon>Actinomycetota</taxon>
        <taxon>Actinomycetes</taxon>
        <taxon>Kineosporiales</taxon>
        <taxon>Kineosporiaceae</taxon>
        <taxon>Spongisporangium</taxon>
    </lineage>
</organism>
<evidence type="ECO:0000313" key="6">
    <source>
        <dbReference type="Proteomes" id="UP001612915"/>
    </source>
</evidence>
<feature type="transmembrane region" description="Helical" evidence="3">
    <location>
        <begin position="126"/>
        <end position="147"/>
    </location>
</feature>
<dbReference type="InterPro" id="IPR027383">
    <property type="entry name" value="Znf_put"/>
</dbReference>
<evidence type="ECO:0000256" key="1">
    <source>
        <dbReference type="ARBA" id="ARBA00023015"/>
    </source>
</evidence>
<accession>A0ABW8AQ61</accession>
<proteinExistence type="predicted"/>
<dbReference type="RefSeq" id="WP_398282255.1">
    <property type="nucleotide sequence ID" value="NZ_JBITLV010000005.1"/>
</dbReference>
<evidence type="ECO:0000256" key="3">
    <source>
        <dbReference type="SAM" id="Phobius"/>
    </source>
</evidence>
<evidence type="ECO:0000259" key="4">
    <source>
        <dbReference type="Pfam" id="PF13490"/>
    </source>
</evidence>
<evidence type="ECO:0000256" key="2">
    <source>
        <dbReference type="ARBA" id="ARBA00023163"/>
    </source>
</evidence>
<keyword evidence="1" id="KW-0805">Transcription regulation</keyword>
<comment type="caution">
    <text evidence="5">The sequence shown here is derived from an EMBL/GenBank/DDBJ whole genome shotgun (WGS) entry which is preliminary data.</text>
</comment>
<sequence length="192" mass="19883">MSLSHLGERATELVDGRLSAAEAERATIHLASCRECRDAVELERLTKQSLSRLADPAREPVPSAAFMLQLVAMGGPGEAVKEQALPAPAADTFVFDAGMAPPMAPVPVAAYDLPVQRQRVRPRPRLVAAMVAAACVVGAGAAVGGVASGSSAARPNVVPPVDTFVAEHGATAATLPFTDQSVVWGAPTNKRR</sequence>
<name>A0ABW8AQ61_9ACTN</name>
<keyword evidence="2" id="KW-0804">Transcription</keyword>
<keyword evidence="3" id="KW-1133">Transmembrane helix</keyword>